<organism evidence="1 2">
    <name type="scientific">Kineococcus rhizosphaerae</name>
    <dbReference type="NCBI Taxonomy" id="559628"/>
    <lineage>
        <taxon>Bacteria</taxon>
        <taxon>Bacillati</taxon>
        <taxon>Actinomycetota</taxon>
        <taxon>Actinomycetes</taxon>
        <taxon>Kineosporiales</taxon>
        <taxon>Kineosporiaceae</taxon>
        <taxon>Kineococcus</taxon>
    </lineage>
</organism>
<reference evidence="1 2" key="1">
    <citation type="submission" date="2018-03" db="EMBL/GenBank/DDBJ databases">
        <title>Genomic Encyclopedia of Archaeal and Bacterial Type Strains, Phase II (KMG-II): from individual species to whole genera.</title>
        <authorList>
            <person name="Goeker M."/>
        </authorList>
    </citation>
    <scope>NUCLEOTIDE SEQUENCE [LARGE SCALE GENOMIC DNA]</scope>
    <source>
        <strain evidence="1 2">DSM 19711</strain>
    </source>
</reference>
<name>A0A2T0RAP1_9ACTN</name>
<protein>
    <submittedName>
        <fullName evidence="1">Uncharacterized protein</fullName>
    </submittedName>
</protein>
<comment type="caution">
    <text evidence="1">The sequence shown here is derived from an EMBL/GenBank/DDBJ whole genome shotgun (WGS) entry which is preliminary data.</text>
</comment>
<dbReference type="AlphaFoldDB" id="A0A2T0RAP1"/>
<gene>
    <name evidence="1" type="ORF">CLV37_101481</name>
</gene>
<evidence type="ECO:0000313" key="2">
    <source>
        <dbReference type="Proteomes" id="UP000238083"/>
    </source>
</evidence>
<accession>A0A2T0RAP1</accession>
<dbReference type="RefSeq" id="WP_106206570.1">
    <property type="nucleotide sequence ID" value="NZ_PVZF01000001.1"/>
</dbReference>
<dbReference type="Proteomes" id="UP000238083">
    <property type="component" value="Unassembled WGS sequence"/>
</dbReference>
<sequence>MCHDPLDRLTRTLVEHVRDSFAGYPDVDLTVATEDGQFRDWLETGARAPGAVAVGVCTRQDLTGPLLHAVEEVRRGGAVLVVCDVGSTTPLDVVALRGVDLVEVRRASEIAGAVAESTAGDVPLVVDVRLEGADVTDVARGRS</sequence>
<keyword evidence="2" id="KW-1185">Reference proteome</keyword>
<dbReference type="EMBL" id="PVZF01000001">
    <property type="protein sequence ID" value="PRY18236.1"/>
    <property type="molecule type" value="Genomic_DNA"/>
</dbReference>
<evidence type="ECO:0000313" key="1">
    <source>
        <dbReference type="EMBL" id="PRY18236.1"/>
    </source>
</evidence>
<proteinExistence type="predicted"/>